<dbReference type="RefSeq" id="WP_143985965.1">
    <property type="nucleotide sequence ID" value="NZ_CP041692.1"/>
</dbReference>
<reference evidence="2 3" key="1">
    <citation type="submission" date="2019-07" db="EMBL/GenBank/DDBJ databases">
        <title>Microlunatus dokdonensis sp. nov. isolated from the rhizospheric soil of the wild plant Elymus tsukushiensis.</title>
        <authorList>
            <person name="Ghim S.-Y."/>
            <person name="Hwang Y.-J."/>
            <person name="Son J.-S."/>
            <person name="Shin J.-H."/>
        </authorList>
    </citation>
    <scope>NUCLEOTIDE SEQUENCE [LARGE SCALE GENOMIC DNA]</scope>
    <source>
        <strain evidence="2 3">KUDC0627</strain>
    </source>
</reference>
<gene>
    <name evidence="2" type="ORF">FOE78_08895</name>
</gene>
<dbReference type="EMBL" id="CP041692">
    <property type="protein sequence ID" value="QDP95999.1"/>
    <property type="molecule type" value="Genomic_DNA"/>
</dbReference>
<dbReference type="AlphaFoldDB" id="A0A516PXU7"/>
<keyword evidence="3" id="KW-1185">Reference proteome</keyword>
<evidence type="ECO:0000313" key="2">
    <source>
        <dbReference type="EMBL" id="QDP95999.1"/>
    </source>
</evidence>
<keyword evidence="1" id="KW-0732">Signal</keyword>
<dbReference type="Proteomes" id="UP000319263">
    <property type="component" value="Chromosome"/>
</dbReference>
<accession>A0A516PXU7</accession>
<dbReference type="OrthoDB" id="4325857at2"/>
<evidence type="ECO:0000256" key="1">
    <source>
        <dbReference type="SAM" id="SignalP"/>
    </source>
</evidence>
<protein>
    <recommendedName>
        <fullName evidence="4">Peptidase inhibitor family I36</fullName>
    </recommendedName>
</protein>
<proteinExistence type="predicted"/>
<feature type="signal peptide" evidence="1">
    <location>
        <begin position="1"/>
        <end position="30"/>
    </location>
</feature>
<dbReference type="KEGG" id="mik:FOE78_08895"/>
<sequence>MRNITRIGIGAATVAAAVGTSLITAPAAHASGTYEGCPYGAVCVYPANKGWNGGHPESGGVFWSRGPHNLSNQYGVHRVFNNQYGGWYATLNKGYNGRSPVFRINQYYYTDYNLTPINSISLEP</sequence>
<feature type="chain" id="PRO_5022026179" description="Peptidase inhibitor family I36" evidence="1">
    <location>
        <begin position="31"/>
        <end position="124"/>
    </location>
</feature>
<organism evidence="2 3">
    <name type="scientific">Microlunatus elymi</name>
    <dbReference type="NCBI Taxonomy" id="2596828"/>
    <lineage>
        <taxon>Bacteria</taxon>
        <taxon>Bacillati</taxon>
        <taxon>Actinomycetota</taxon>
        <taxon>Actinomycetes</taxon>
        <taxon>Propionibacteriales</taxon>
        <taxon>Propionibacteriaceae</taxon>
        <taxon>Microlunatus</taxon>
    </lineage>
</organism>
<evidence type="ECO:0000313" key="3">
    <source>
        <dbReference type="Proteomes" id="UP000319263"/>
    </source>
</evidence>
<name>A0A516PXU7_9ACTN</name>
<evidence type="ECO:0008006" key="4">
    <source>
        <dbReference type="Google" id="ProtNLM"/>
    </source>
</evidence>